<dbReference type="SMART" id="SM01332">
    <property type="entry name" value="Cyclin_C"/>
    <property type="match status" value="1"/>
</dbReference>
<proteinExistence type="inferred from homology"/>
<dbReference type="CDD" id="cd20506">
    <property type="entry name" value="CYCLIN_AtCycA-like_rpt2"/>
    <property type="match status" value="1"/>
</dbReference>
<evidence type="ECO:0000259" key="8">
    <source>
        <dbReference type="SMART" id="SM01332"/>
    </source>
</evidence>
<evidence type="ECO:0000256" key="2">
    <source>
        <dbReference type="ARBA" id="ARBA00022618"/>
    </source>
</evidence>
<dbReference type="Proteomes" id="UP000623129">
    <property type="component" value="Unassembled WGS sequence"/>
</dbReference>
<dbReference type="GO" id="GO:0051301">
    <property type="term" value="P:cell division"/>
    <property type="evidence" value="ECO:0007669"/>
    <property type="project" value="UniProtKB-KW"/>
</dbReference>
<dbReference type="PROSITE" id="PS00292">
    <property type="entry name" value="CYCLINS"/>
    <property type="match status" value="1"/>
</dbReference>
<evidence type="ECO:0000256" key="4">
    <source>
        <dbReference type="ARBA" id="ARBA00023306"/>
    </source>
</evidence>
<dbReference type="AlphaFoldDB" id="A0A833R7K9"/>
<reference evidence="9" key="1">
    <citation type="submission" date="2020-01" db="EMBL/GenBank/DDBJ databases">
        <title>Genome sequence of Kobresia littledalei, the first chromosome-level genome in the family Cyperaceae.</title>
        <authorList>
            <person name="Qu G."/>
        </authorList>
    </citation>
    <scope>NUCLEOTIDE SEQUENCE</scope>
    <source>
        <strain evidence="9">C.B.Clarke</strain>
        <tissue evidence="9">Leaf</tissue>
    </source>
</reference>
<feature type="region of interest" description="Disordered" evidence="6">
    <location>
        <begin position="20"/>
        <end position="91"/>
    </location>
</feature>
<dbReference type="InterPro" id="IPR004367">
    <property type="entry name" value="Cyclin_C-dom"/>
</dbReference>
<keyword evidence="2" id="KW-0132">Cell division</keyword>
<accession>A0A833R7K9</accession>
<evidence type="ECO:0000256" key="5">
    <source>
        <dbReference type="RuleBase" id="RU000383"/>
    </source>
</evidence>
<comment type="similarity">
    <text evidence="1">Belongs to the cyclin family. Cyclin AB subfamily.</text>
</comment>
<feature type="domain" description="Cyclin-like" evidence="7">
    <location>
        <begin position="316"/>
        <end position="400"/>
    </location>
</feature>
<dbReference type="InterPro" id="IPR039361">
    <property type="entry name" value="Cyclin"/>
</dbReference>
<comment type="caution">
    <text evidence="9">The sequence shown here is derived from an EMBL/GenBank/DDBJ whole genome shotgun (WGS) entry which is preliminary data.</text>
</comment>
<evidence type="ECO:0000256" key="6">
    <source>
        <dbReference type="SAM" id="MobiDB-lite"/>
    </source>
</evidence>
<dbReference type="Pfam" id="PF02984">
    <property type="entry name" value="Cyclin_C"/>
    <property type="match status" value="1"/>
</dbReference>
<dbReference type="InterPro" id="IPR048258">
    <property type="entry name" value="Cyclins_cyclin-box"/>
</dbReference>
<gene>
    <name evidence="9" type="ORF">FCM35_KLT21227</name>
</gene>
<organism evidence="9 10">
    <name type="scientific">Carex littledalei</name>
    <dbReference type="NCBI Taxonomy" id="544730"/>
    <lineage>
        <taxon>Eukaryota</taxon>
        <taxon>Viridiplantae</taxon>
        <taxon>Streptophyta</taxon>
        <taxon>Embryophyta</taxon>
        <taxon>Tracheophyta</taxon>
        <taxon>Spermatophyta</taxon>
        <taxon>Magnoliopsida</taxon>
        <taxon>Liliopsida</taxon>
        <taxon>Poales</taxon>
        <taxon>Cyperaceae</taxon>
        <taxon>Cyperoideae</taxon>
        <taxon>Cariceae</taxon>
        <taxon>Carex</taxon>
        <taxon>Carex subgen. Euthyceras</taxon>
    </lineage>
</organism>
<feature type="domain" description="Cyclin C-terminal" evidence="8">
    <location>
        <begin position="409"/>
        <end position="531"/>
    </location>
</feature>
<feature type="domain" description="Cyclin-like" evidence="7">
    <location>
        <begin position="413"/>
        <end position="503"/>
    </location>
</feature>
<name>A0A833R7K9_9POAL</name>
<evidence type="ECO:0000259" key="7">
    <source>
        <dbReference type="SMART" id="SM00385"/>
    </source>
</evidence>
<evidence type="ECO:0000256" key="1">
    <source>
        <dbReference type="ARBA" id="ARBA00006955"/>
    </source>
</evidence>
<keyword evidence="3 5" id="KW-0195">Cyclin</keyword>
<dbReference type="InterPro" id="IPR006671">
    <property type="entry name" value="Cyclin_N"/>
</dbReference>
<dbReference type="OrthoDB" id="5590282at2759"/>
<evidence type="ECO:0000256" key="3">
    <source>
        <dbReference type="ARBA" id="ARBA00023127"/>
    </source>
</evidence>
<protein>
    <submittedName>
        <fullName evidence="9">Cyclin-A2-1-like protein</fullName>
    </submittedName>
</protein>
<evidence type="ECO:0000313" key="9">
    <source>
        <dbReference type="EMBL" id="KAF3334623.1"/>
    </source>
</evidence>
<dbReference type="FunFam" id="1.10.472.10:FF:000013">
    <property type="entry name" value="Cyclin A1"/>
    <property type="match status" value="1"/>
</dbReference>
<evidence type="ECO:0000313" key="10">
    <source>
        <dbReference type="Proteomes" id="UP000623129"/>
    </source>
</evidence>
<dbReference type="SMART" id="SM00385">
    <property type="entry name" value="CYCLIN"/>
    <property type="match status" value="2"/>
</dbReference>
<sequence length="539" mass="59786">MEAKENSSIAGFQQHIGRITRSRAAASCANGGAPPLVPLMKPDPPKRKTTRGVSDENAPEIMVSSNLGIRKGKPKNAVSDTKGQQKGRAKRPALADIKCDVGMTLNVKMTDLCAGTKKARGKRPATDVNTHNGAGTTLIVPNKRRATLREASNVLCDGVLIDSSFPVPKAQTKVFPEGYLGIFKSIEEAKSPAEHKKPESKNVEDLNLHKNGSKEVASSVRHSNKDGESIGKIFLEESSSGAHGFFLNADTMNGDTTSSGIVNIDCEKSNARMCSIYASDIYSNFRANELIRRPSSDFLERLQTDVTQNMRAVLVDWLVEVCDEYCLVPDTLYLTVYLIDRFLSMNKIERQRLQLLGITCMLIASKYEEICAPRVQEFCFITDNSYSKAEVLKMERQVLSLVGYNISIPTTKIFLRRFLRAAQASSKAHPALMHLTNYLAELTLVEYSFLEFLPSVIASAAVFLAQWTLDQSTNPWNITLQHYTSYRSCDIKNSILALRDLQVNTKNCTLKAIRQKYQQDKFSSVACLTSPELPDSLFC</sequence>
<dbReference type="EMBL" id="SWLB01000009">
    <property type="protein sequence ID" value="KAF3334623.1"/>
    <property type="molecule type" value="Genomic_DNA"/>
</dbReference>
<dbReference type="PANTHER" id="PTHR10177">
    <property type="entry name" value="CYCLINS"/>
    <property type="match status" value="1"/>
</dbReference>
<keyword evidence="4" id="KW-0131">Cell cycle</keyword>
<dbReference type="Pfam" id="PF00134">
    <property type="entry name" value="Cyclin_N"/>
    <property type="match status" value="1"/>
</dbReference>
<keyword evidence="10" id="KW-1185">Reference proteome</keyword>
<dbReference type="FunFam" id="1.10.472.10:FF:000167">
    <property type="entry name" value="Mitotic cyclin 6"/>
    <property type="match status" value="1"/>
</dbReference>
<dbReference type="SUPFAM" id="SSF47954">
    <property type="entry name" value="Cyclin-like"/>
    <property type="match status" value="2"/>
</dbReference>
<dbReference type="Gene3D" id="1.10.472.10">
    <property type="entry name" value="Cyclin-like"/>
    <property type="match status" value="2"/>
</dbReference>
<dbReference type="InterPro" id="IPR013763">
    <property type="entry name" value="Cyclin-like_dom"/>
</dbReference>
<dbReference type="InterPro" id="IPR036915">
    <property type="entry name" value="Cyclin-like_sf"/>
</dbReference>